<proteinExistence type="predicted"/>
<dbReference type="InterPro" id="IPR001611">
    <property type="entry name" value="Leu-rich_rpt"/>
</dbReference>
<dbReference type="Proteomes" id="UP000265618">
    <property type="component" value="Unassembled WGS sequence"/>
</dbReference>
<dbReference type="EMBL" id="BDIP01002185">
    <property type="protein sequence ID" value="GIQ85880.1"/>
    <property type="molecule type" value="Genomic_DNA"/>
</dbReference>
<accession>A0A9K3D0A8</accession>
<dbReference type="PANTHER" id="PTHR24114:SF2">
    <property type="entry name" value="F-BOX DOMAIN-CONTAINING PROTEIN-RELATED"/>
    <property type="match status" value="1"/>
</dbReference>
<feature type="compositionally biased region" description="Acidic residues" evidence="1">
    <location>
        <begin position="405"/>
        <end position="418"/>
    </location>
</feature>
<organism evidence="3 4">
    <name type="scientific">Kipferlia bialata</name>
    <dbReference type="NCBI Taxonomy" id="797122"/>
    <lineage>
        <taxon>Eukaryota</taxon>
        <taxon>Metamonada</taxon>
        <taxon>Carpediemonas-like organisms</taxon>
        <taxon>Kipferlia</taxon>
    </lineage>
</organism>
<reference evidence="3 4" key="1">
    <citation type="journal article" date="2018" name="PLoS ONE">
        <title>The draft genome of Kipferlia bialata reveals reductive genome evolution in fornicate parasites.</title>
        <authorList>
            <person name="Tanifuji G."/>
            <person name="Takabayashi S."/>
            <person name="Kume K."/>
            <person name="Takagi M."/>
            <person name="Nakayama T."/>
            <person name="Kamikawa R."/>
            <person name="Inagaki Y."/>
            <person name="Hashimoto T."/>
        </authorList>
    </citation>
    <scope>NUCLEOTIDE SEQUENCE [LARGE SCALE GENOMIC DNA]</scope>
    <source>
        <strain evidence="3">NY0173</strain>
    </source>
</reference>
<sequence length="503" mass="52865">MISLLVCLVLVCLSLASDVADTILHPIQFPIGVPTDFSLILFDSDGAIVRNLPSVILLDSTSGQVFPTVFDGIGTYTGLITLFSETTDMYIVAGDDTVGTVSVVSVDLFSTLTLVEPLTAGSSSFGHATAAYNGVVMVGASQDQGLGPRSIAACGPLFATATSISLAGNNFGDEGCYELAIALMDNTALTSLDLRSCGIGAVGAAAIFDALQSCTGLTSLLLGVLPGSGSRNHLMRAGVDALVAYLPKAQGLEELDLESASAGSEPQLLADGISACPTLRRLGLGGNNLGSDGALSLALALPSTGVTRLDVSRNKIPDVAAAELVRSLGYSVLEGLIIGANPLGQETADAVADMLTLPCRRERERQTQEEEREREAIERRRAWLETLAEGSGEYYRSYDPRYDADSPESPEDEEGSEGEGEREGVKRGPKRERLCSLISLSLAGCRLGNKGVLSLAAGLDDSKVLRELDLAGNDLTHEGVHALAEALPKVYAFMYMFHYLQPV</sequence>
<gene>
    <name evidence="3" type="ORF">KIPB_007624</name>
</gene>
<dbReference type="SUPFAM" id="SSF52047">
    <property type="entry name" value="RNI-like"/>
    <property type="match status" value="1"/>
</dbReference>
<evidence type="ECO:0000313" key="3">
    <source>
        <dbReference type="EMBL" id="GIQ85880.1"/>
    </source>
</evidence>
<dbReference type="InterPro" id="IPR052394">
    <property type="entry name" value="LRR-containing"/>
</dbReference>
<dbReference type="Pfam" id="PF13516">
    <property type="entry name" value="LRR_6"/>
    <property type="match status" value="5"/>
</dbReference>
<feature type="region of interest" description="Disordered" evidence="1">
    <location>
        <begin position="395"/>
        <end position="427"/>
    </location>
</feature>
<dbReference type="AlphaFoldDB" id="A0A9K3D0A8"/>
<evidence type="ECO:0000256" key="1">
    <source>
        <dbReference type="SAM" id="MobiDB-lite"/>
    </source>
</evidence>
<evidence type="ECO:0000256" key="2">
    <source>
        <dbReference type="SAM" id="SignalP"/>
    </source>
</evidence>
<comment type="caution">
    <text evidence="3">The sequence shown here is derived from an EMBL/GenBank/DDBJ whole genome shotgun (WGS) entry which is preliminary data.</text>
</comment>
<dbReference type="OrthoDB" id="120976at2759"/>
<feature type="chain" id="PRO_5039903584" evidence="2">
    <location>
        <begin position="17"/>
        <end position="503"/>
    </location>
</feature>
<keyword evidence="4" id="KW-1185">Reference proteome</keyword>
<keyword evidence="2" id="KW-0732">Signal</keyword>
<protein>
    <submittedName>
        <fullName evidence="3">Uncharacterized protein</fullName>
    </submittedName>
</protein>
<dbReference type="SMART" id="SM00368">
    <property type="entry name" value="LRR_RI"/>
    <property type="match status" value="6"/>
</dbReference>
<dbReference type="InterPro" id="IPR032675">
    <property type="entry name" value="LRR_dom_sf"/>
</dbReference>
<feature type="signal peptide" evidence="2">
    <location>
        <begin position="1"/>
        <end position="16"/>
    </location>
</feature>
<evidence type="ECO:0000313" key="4">
    <source>
        <dbReference type="Proteomes" id="UP000265618"/>
    </source>
</evidence>
<name>A0A9K3D0A8_9EUKA</name>
<dbReference type="Gene3D" id="3.80.10.10">
    <property type="entry name" value="Ribonuclease Inhibitor"/>
    <property type="match status" value="3"/>
</dbReference>
<dbReference type="PANTHER" id="PTHR24114">
    <property type="entry name" value="LEUCINE RICH REPEAT FAMILY PROTEIN"/>
    <property type="match status" value="1"/>
</dbReference>